<feature type="domain" description="Spondin" evidence="11">
    <location>
        <begin position="42"/>
        <end position="228"/>
    </location>
</feature>
<evidence type="ECO:0000256" key="9">
    <source>
        <dbReference type="SAM" id="MobiDB-lite"/>
    </source>
</evidence>
<reference evidence="12" key="1">
    <citation type="submission" date="2022-01" db="EMBL/GenBank/DDBJ databases">
        <authorList>
            <person name="Braso-Vives M."/>
        </authorList>
    </citation>
    <scope>NUCLEOTIDE SEQUENCE</scope>
</reference>
<evidence type="ECO:0000256" key="5">
    <source>
        <dbReference type="ARBA" id="ARBA00022729"/>
    </source>
</evidence>
<dbReference type="InterPro" id="IPR051418">
    <property type="entry name" value="Spondin/Thrombospondin_T1"/>
</dbReference>
<dbReference type="AlphaFoldDB" id="A0A8K0EWM7"/>
<dbReference type="Pfam" id="PF19028">
    <property type="entry name" value="TSP1_spondin"/>
    <property type="match status" value="1"/>
</dbReference>
<feature type="compositionally biased region" description="Basic and acidic residues" evidence="9">
    <location>
        <begin position="523"/>
        <end position="539"/>
    </location>
</feature>
<dbReference type="EMBL" id="OV696690">
    <property type="protein sequence ID" value="CAH1265382.1"/>
    <property type="molecule type" value="Genomic_DNA"/>
</dbReference>
<feature type="signal peptide" evidence="10">
    <location>
        <begin position="1"/>
        <end position="36"/>
    </location>
</feature>
<dbReference type="SUPFAM" id="SSF82895">
    <property type="entry name" value="TSP-1 type 1 repeat"/>
    <property type="match status" value="1"/>
</dbReference>
<dbReference type="GO" id="GO:0031012">
    <property type="term" value="C:extracellular matrix"/>
    <property type="evidence" value="ECO:0007669"/>
    <property type="project" value="TreeGrafter"/>
</dbReference>
<feature type="chain" id="PRO_5035432948" evidence="10">
    <location>
        <begin position="37"/>
        <end position="657"/>
    </location>
</feature>
<feature type="region of interest" description="Disordered" evidence="9">
    <location>
        <begin position="458"/>
        <end position="477"/>
    </location>
</feature>
<keyword evidence="4" id="KW-0479">Metal-binding</keyword>
<keyword evidence="5 10" id="KW-0732">Signal</keyword>
<evidence type="ECO:0000256" key="3">
    <source>
        <dbReference type="ARBA" id="ARBA00022530"/>
    </source>
</evidence>
<proteinExistence type="predicted"/>
<dbReference type="SMART" id="SM00209">
    <property type="entry name" value="TSP1"/>
    <property type="match status" value="1"/>
</dbReference>
<feature type="region of interest" description="Disordered" evidence="9">
    <location>
        <begin position="251"/>
        <end position="336"/>
    </location>
</feature>
<evidence type="ECO:0000313" key="13">
    <source>
        <dbReference type="Proteomes" id="UP000838412"/>
    </source>
</evidence>
<evidence type="ECO:0000256" key="8">
    <source>
        <dbReference type="ARBA" id="ARBA00023180"/>
    </source>
</evidence>
<keyword evidence="13" id="KW-1185">Reference proteome</keyword>
<feature type="compositionally biased region" description="Low complexity" evidence="9">
    <location>
        <begin position="264"/>
        <end position="336"/>
    </location>
</feature>
<dbReference type="Pfam" id="PF06468">
    <property type="entry name" value="Spond_N"/>
    <property type="match status" value="1"/>
</dbReference>
<dbReference type="OrthoDB" id="6090599at2759"/>
<name>A0A8K0EWM7_BRALA</name>
<dbReference type="Gene3D" id="2.60.40.2130">
    <property type="entry name" value="F-spondin domain"/>
    <property type="match status" value="1"/>
</dbReference>
<evidence type="ECO:0000256" key="7">
    <source>
        <dbReference type="ARBA" id="ARBA00023157"/>
    </source>
</evidence>
<dbReference type="InterPro" id="IPR036383">
    <property type="entry name" value="TSP1_rpt_sf"/>
</dbReference>
<evidence type="ECO:0000256" key="2">
    <source>
        <dbReference type="ARBA" id="ARBA00022525"/>
    </source>
</evidence>
<gene>
    <name evidence="12" type="primary">SPON2</name>
    <name evidence="12" type="ORF">BLAG_LOCUS19393</name>
</gene>
<evidence type="ECO:0000256" key="4">
    <source>
        <dbReference type="ARBA" id="ARBA00022723"/>
    </source>
</evidence>
<evidence type="ECO:0000256" key="10">
    <source>
        <dbReference type="SAM" id="SignalP"/>
    </source>
</evidence>
<evidence type="ECO:0000256" key="6">
    <source>
        <dbReference type="ARBA" id="ARBA00022889"/>
    </source>
</evidence>
<dbReference type="InterPro" id="IPR000884">
    <property type="entry name" value="TSP1_rpt"/>
</dbReference>
<organism evidence="12 13">
    <name type="scientific">Branchiostoma lanceolatum</name>
    <name type="common">Common lancelet</name>
    <name type="synonym">Amphioxus lanceolatum</name>
    <dbReference type="NCBI Taxonomy" id="7740"/>
    <lineage>
        <taxon>Eukaryota</taxon>
        <taxon>Metazoa</taxon>
        <taxon>Chordata</taxon>
        <taxon>Cephalochordata</taxon>
        <taxon>Leptocardii</taxon>
        <taxon>Amphioxiformes</taxon>
        <taxon>Branchiostomatidae</taxon>
        <taxon>Branchiostoma</taxon>
    </lineage>
</organism>
<comment type="subcellular location">
    <subcellularLocation>
        <location evidence="1">Secreted</location>
        <location evidence="1">Extracellular space</location>
        <location evidence="1">Extracellular matrix</location>
    </subcellularLocation>
</comment>
<sequence length="657" mass="71851">MRLTRISQDTASAVMMWRLGTLVLALCALLDCGVEAATIRQDSAGCAARGNPVYSVVFKGEWTKAQFPKQYPRRRPPAQWSTLVGRVHNGAHTMWSKGQLATPGVRLFAEEGKTVWILNEGKFIDDVASQFLAAAVGRGVGSTAANITVNGKNPMVSFMVRLVPSPDWFTGVSSLNLCEDGRWKDEVHVDLDPWDAGTDGGLTFSSPSFAEKRQHRISMITSKFPNHPASSFYYRRRPRLPRIGEAVFIKLTPDPTTPEPTTLPPTTTTTMATTTLPPTTTTLPPTTTTLPPTTTTLSPTTTTLPPTTTTLPPTTTTMATTTLPPTTTTERTTPDITTTPEVTTLELTTPDLTTAEATTTTQMTTIVETTELRVETTWGPTTTLEPLTTAAPITTTTPEDEYYPMVVDVGVDMRTWEAETKEEETTKHTIPSELTKEDLIPTKKDDQDPKYAFISSAEEQAEDRHRHRTGFDGDDFILEPKHNSVEVTDTGSGLTPQADGQRDAAPDNRPIPLPVRLPSGHPSADKKGDFHVGSKGKENVPKFSSLEEELYPPFILKSGDGALGGDKVERSDMPVNCAVSAWSPWGQCSTTCGLGIKRATRWVTQAPENGGEPCPALLREGICINDPCPGVEMCLFDCNSRYNYRFIPYKRKFGQEP</sequence>
<dbReference type="PANTHER" id="PTHR11311:SF15">
    <property type="entry name" value="SPONDIN-2"/>
    <property type="match status" value="1"/>
</dbReference>
<keyword evidence="6" id="KW-0130">Cell adhesion</keyword>
<dbReference type="GO" id="GO:0046872">
    <property type="term" value="F:metal ion binding"/>
    <property type="evidence" value="ECO:0007669"/>
    <property type="project" value="UniProtKB-KW"/>
</dbReference>
<feature type="compositionally biased region" description="Polar residues" evidence="9">
    <location>
        <begin position="486"/>
        <end position="495"/>
    </location>
</feature>
<dbReference type="Proteomes" id="UP000838412">
    <property type="component" value="Chromosome 5"/>
</dbReference>
<dbReference type="NCBIfam" id="NF038123">
    <property type="entry name" value="NF038123_dom"/>
    <property type="match status" value="1"/>
</dbReference>
<keyword evidence="7" id="KW-1015">Disulfide bond</keyword>
<keyword evidence="2" id="KW-0964">Secreted</keyword>
<evidence type="ECO:0000259" key="11">
    <source>
        <dbReference type="PROSITE" id="PS51020"/>
    </source>
</evidence>
<dbReference type="Gene3D" id="2.20.100.10">
    <property type="entry name" value="Thrombospondin type-1 (TSP1) repeat"/>
    <property type="match status" value="1"/>
</dbReference>
<dbReference type="PANTHER" id="PTHR11311">
    <property type="entry name" value="SPONDIN"/>
    <property type="match status" value="1"/>
</dbReference>
<keyword evidence="3" id="KW-0272">Extracellular matrix</keyword>
<dbReference type="InterPro" id="IPR009465">
    <property type="entry name" value="Spondin_N"/>
</dbReference>
<feature type="region of interest" description="Disordered" evidence="9">
    <location>
        <begin position="486"/>
        <end position="539"/>
    </location>
</feature>
<evidence type="ECO:0000256" key="1">
    <source>
        <dbReference type="ARBA" id="ARBA00004498"/>
    </source>
</evidence>
<evidence type="ECO:0000313" key="12">
    <source>
        <dbReference type="EMBL" id="CAH1265382.1"/>
    </source>
</evidence>
<dbReference type="InterPro" id="IPR044004">
    <property type="entry name" value="TSP1_spondin_dom"/>
</dbReference>
<keyword evidence="8" id="KW-0325">Glycoprotein</keyword>
<dbReference type="PROSITE" id="PS50092">
    <property type="entry name" value="TSP1"/>
    <property type="match status" value="1"/>
</dbReference>
<protein>
    <submittedName>
        <fullName evidence="12">SPON2 protein</fullName>
    </submittedName>
</protein>
<accession>A0A8K0EWM7</accession>
<dbReference type="PROSITE" id="PS51020">
    <property type="entry name" value="SPONDIN"/>
    <property type="match status" value="1"/>
</dbReference>
<dbReference type="InterPro" id="IPR038678">
    <property type="entry name" value="Spondin_N_sf"/>
</dbReference>
<dbReference type="GO" id="GO:0007155">
    <property type="term" value="P:cell adhesion"/>
    <property type="evidence" value="ECO:0007669"/>
    <property type="project" value="UniProtKB-KW"/>
</dbReference>